<dbReference type="EMBL" id="QNVV01000016">
    <property type="protein sequence ID" value="REC45492.1"/>
    <property type="molecule type" value="Genomic_DNA"/>
</dbReference>
<sequence>MKDFFEHYAELSMIGNADRLAQCYADQFMVGEKETAVFRNDEKFIEWLNGVFAANKKAGMQSLRVKDIVAVQWNESFVNARVTWSAKFLSVEEEMSFVIHYVVNVSEDHFKIVLYISEQDEEQVKRGKGLI</sequence>
<dbReference type="OrthoDB" id="673914at2"/>
<dbReference type="AlphaFoldDB" id="A0A3D9AWG1"/>
<gene>
    <name evidence="1" type="ORF">DRF67_16295</name>
</gene>
<evidence type="ECO:0000313" key="2">
    <source>
        <dbReference type="Proteomes" id="UP000256257"/>
    </source>
</evidence>
<keyword evidence="2" id="KW-1185">Reference proteome</keyword>
<reference evidence="1 2" key="1">
    <citation type="submission" date="2018-06" db="EMBL/GenBank/DDBJ databases">
        <title>Novel Chryseobacterium species.</title>
        <authorList>
            <person name="Newman J."/>
            <person name="Hugo C."/>
            <person name="Oosthuizen L."/>
            <person name="Charimba G."/>
        </authorList>
    </citation>
    <scope>NUCLEOTIDE SEQUENCE [LARGE SCALE GENOMIC DNA]</scope>
    <source>
        <strain evidence="1 2">7_F195</strain>
    </source>
</reference>
<proteinExistence type="predicted"/>
<accession>A0A3D9AWG1</accession>
<dbReference type="RefSeq" id="WP_115929355.1">
    <property type="nucleotide sequence ID" value="NZ_QNVV01000016.1"/>
</dbReference>
<evidence type="ECO:0008006" key="3">
    <source>
        <dbReference type="Google" id="ProtNLM"/>
    </source>
</evidence>
<name>A0A3D9AWG1_9FLAO</name>
<comment type="caution">
    <text evidence="1">The sequence shown here is derived from an EMBL/GenBank/DDBJ whole genome shotgun (WGS) entry which is preliminary data.</text>
</comment>
<dbReference type="Proteomes" id="UP000256257">
    <property type="component" value="Unassembled WGS sequence"/>
</dbReference>
<protein>
    <recommendedName>
        <fullName evidence="3">Nuclear transport factor 2 family protein</fullName>
    </recommendedName>
</protein>
<evidence type="ECO:0000313" key="1">
    <source>
        <dbReference type="EMBL" id="REC45492.1"/>
    </source>
</evidence>
<organism evidence="1 2">
    <name type="scientific">Chryseobacterium pennipullorum</name>
    <dbReference type="NCBI Taxonomy" id="2258963"/>
    <lineage>
        <taxon>Bacteria</taxon>
        <taxon>Pseudomonadati</taxon>
        <taxon>Bacteroidota</taxon>
        <taxon>Flavobacteriia</taxon>
        <taxon>Flavobacteriales</taxon>
        <taxon>Weeksellaceae</taxon>
        <taxon>Chryseobacterium group</taxon>
        <taxon>Chryseobacterium</taxon>
    </lineage>
</organism>